<feature type="region of interest" description="Disordered" evidence="1">
    <location>
        <begin position="1"/>
        <end position="22"/>
    </location>
</feature>
<proteinExistence type="predicted"/>
<protein>
    <submittedName>
        <fullName evidence="2">Uncharacterized protein</fullName>
    </submittedName>
</protein>
<keyword evidence="3" id="KW-1185">Reference proteome</keyword>
<dbReference type="EMBL" id="RBNI01020462">
    <property type="protein sequence ID" value="RUO96604.1"/>
    <property type="molecule type" value="Genomic_DNA"/>
</dbReference>
<dbReference type="Gene3D" id="2.40.100.10">
    <property type="entry name" value="Cyclophilin-like"/>
    <property type="match status" value="1"/>
</dbReference>
<feature type="non-terminal residue" evidence="2">
    <location>
        <position position="1"/>
    </location>
</feature>
<gene>
    <name evidence="2" type="ORF">BC936DRAFT_141766</name>
</gene>
<dbReference type="Proteomes" id="UP000268093">
    <property type="component" value="Unassembled WGS sequence"/>
</dbReference>
<comment type="caution">
    <text evidence="2">The sequence shown here is derived from an EMBL/GenBank/DDBJ whole genome shotgun (WGS) entry which is preliminary data.</text>
</comment>
<reference evidence="2 3" key="1">
    <citation type="journal article" date="2018" name="New Phytol.">
        <title>Phylogenomics of Endogonaceae and evolution of mycorrhizas within Mucoromycota.</title>
        <authorList>
            <person name="Chang Y."/>
            <person name="Desiro A."/>
            <person name="Na H."/>
            <person name="Sandor L."/>
            <person name="Lipzen A."/>
            <person name="Clum A."/>
            <person name="Barry K."/>
            <person name="Grigoriev I.V."/>
            <person name="Martin F.M."/>
            <person name="Stajich J.E."/>
            <person name="Smith M.E."/>
            <person name="Bonito G."/>
            <person name="Spatafora J.W."/>
        </authorList>
    </citation>
    <scope>NUCLEOTIDE SEQUENCE [LARGE SCALE GENOMIC DNA]</scope>
    <source>
        <strain evidence="2 3">GMNB39</strain>
    </source>
</reference>
<name>A0A433A1P5_9FUNG</name>
<evidence type="ECO:0000256" key="1">
    <source>
        <dbReference type="SAM" id="MobiDB-lite"/>
    </source>
</evidence>
<sequence length="65" mass="6919">IQGGDPTGTGKGGESYWKQPFPDEFNTPFPLISPLMTPIPNPHLPASLPISPARIWTASTRSSAS</sequence>
<evidence type="ECO:0000313" key="3">
    <source>
        <dbReference type="Proteomes" id="UP000268093"/>
    </source>
</evidence>
<organism evidence="2 3">
    <name type="scientific">Jimgerdemannia flammicorona</name>
    <dbReference type="NCBI Taxonomy" id="994334"/>
    <lineage>
        <taxon>Eukaryota</taxon>
        <taxon>Fungi</taxon>
        <taxon>Fungi incertae sedis</taxon>
        <taxon>Mucoromycota</taxon>
        <taxon>Mucoromycotina</taxon>
        <taxon>Endogonomycetes</taxon>
        <taxon>Endogonales</taxon>
        <taxon>Endogonaceae</taxon>
        <taxon>Jimgerdemannia</taxon>
    </lineage>
</organism>
<dbReference type="AlphaFoldDB" id="A0A433A1P5"/>
<evidence type="ECO:0000313" key="2">
    <source>
        <dbReference type="EMBL" id="RUO96604.1"/>
    </source>
</evidence>
<feature type="compositionally biased region" description="Gly residues" evidence="1">
    <location>
        <begin position="1"/>
        <end position="13"/>
    </location>
</feature>
<dbReference type="InterPro" id="IPR029000">
    <property type="entry name" value="Cyclophilin-like_dom_sf"/>
</dbReference>
<accession>A0A433A1P5</accession>
<dbReference type="SUPFAM" id="SSF50891">
    <property type="entry name" value="Cyclophilin-like"/>
    <property type="match status" value="1"/>
</dbReference>